<name>A0A3B0UEE9_9ZZZZ</name>
<dbReference type="InterPro" id="IPR033138">
    <property type="entry name" value="Cu_oxidase_CS"/>
</dbReference>
<evidence type="ECO:0000313" key="4">
    <source>
        <dbReference type="EMBL" id="VAW22859.1"/>
    </source>
</evidence>
<evidence type="ECO:0000259" key="3">
    <source>
        <dbReference type="Pfam" id="PF07731"/>
    </source>
</evidence>
<dbReference type="PANTHER" id="PTHR38439:SF3">
    <property type="entry name" value="COPPER-RESISTANT CUPROPROTEIN COPI"/>
    <property type="match status" value="1"/>
</dbReference>
<accession>A0A3B0UEE9</accession>
<dbReference type="InterPro" id="IPR008972">
    <property type="entry name" value="Cupredoxin"/>
</dbReference>
<dbReference type="GO" id="GO:0005507">
    <property type="term" value="F:copper ion binding"/>
    <property type="evidence" value="ECO:0007669"/>
    <property type="project" value="InterPro"/>
</dbReference>
<gene>
    <name evidence="4" type="ORF">MNBD_ALPHA11-811</name>
</gene>
<evidence type="ECO:0000256" key="1">
    <source>
        <dbReference type="ARBA" id="ARBA00022723"/>
    </source>
</evidence>
<dbReference type="AlphaFoldDB" id="A0A3B0UEE9"/>
<dbReference type="SUPFAM" id="SSF49503">
    <property type="entry name" value="Cupredoxins"/>
    <property type="match status" value="1"/>
</dbReference>
<evidence type="ECO:0000256" key="2">
    <source>
        <dbReference type="ARBA" id="ARBA00023008"/>
    </source>
</evidence>
<dbReference type="PANTHER" id="PTHR38439">
    <property type="entry name" value="AURACYANIN-B"/>
    <property type="match status" value="1"/>
</dbReference>
<keyword evidence="2" id="KW-0186">Copper</keyword>
<keyword evidence="1" id="KW-0479">Metal-binding</keyword>
<dbReference type="Pfam" id="PF07731">
    <property type="entry name" value="Cu-oxidase_2"/>
    <property type="match status" value="1"/>
</dbReference>
<proteinExistence type="predicted"/>
<reference evidence="4" key="1">
    <citation type="submission" date="2018-06" db="EMBL/GenBank/DDBJ databases">
        <authorList>
            <person name="Zhirakovskaya E."/>
        </authorList>
    </citation>
    <scope>NUCLEOTIDE SEQUENCE</scope>
</reference>
<dbReference type="EMBL" id="UOEQ01000433">
    <property type="protein sequence ID" value="VAW22859.1"/>
    <property type="molecule type" value="Genomic_DNA"/>
</dbReference>
<feature type="domain" description="Plastocyanin-like" evidence="3">
    <location>
        <begin position="166"/>
        <end position="274"/>
    </location>
</feature>
<dbReference type="InterPro" id="IPR011706">
    <property type="entry name" value="Cu-oxidase_C"/>
</dbReference>
<organism evidence="4">
    <name type="scientific">hydrothermal vent metagenome</name>
    <dbReference type="NCBI Taxonomy" id="652676"/>
    <lineage>
        <taxon>unclassified sequences</taxon>
        <taxon>metagenomes</taxon>
        <taxon>ecological metagenomes</taxon>
    </lineage>
</organism>
<dbReference type="PROSITE" id="PS00079">
    <property type="entry name" value="MULTICOPPER_OXIDASE1"/>
    <property type="match status" value="1"/>
</dbReference>
<sequence>MIRLFVLVGIIGGLAITYLSVFALGPTSQLPPSESLLTGYRAQGNVPQSFNLAEDESVDHDTFEVPEQDAVELAKAEDAMGDMTGMVMAEGETMGATEEAPMVMAEGETMGATEEAPMVMAEGETMGEEPAAMDMAAPEEAPHDEDEVKVVGGLKITNEGDFDREIDLRMNEWGFSDMDIAVVKGETIRFNVTNDGEILHEFMVMEMSAMQAVNYRVNRADWSLLEHEALYEKALVLPDGDFSFILEVAEDGAWMFMCMLPYHMEMGMMGQMATAGNAMNM</sequence>
<dbReference type="GO" id="GO:0016491">
    <property type="term" value="F:oxidoreductase activity"/>
    <property type="evidence" value="ECO:0007669"/>
    <property type="project" value="InterPro"/>
</dbReference>
<dbReference type="Gene3D" id="2.60.40.420">
    <property type="entry name" value="Cupredoxins - blue copper proteins"/>
    <property type="match status" value="1"/>
</dbReference>
<protein>
    <recommendedName>
        <fullName evidence="3">Plastocyanin-like domain-containing protein</fullName>
    </recommendedName>
</protein>
<dbReference type="InterPro" id="IPR050845">
    <property type="entry name" value="Cu-binding_ET"/>
</dbReference>